<evidence type="ECO:0000313" key="1">
    <source>
        <dbReference type="EMBL" id="KAJ9099989.1"/>
    </source>
</evidence>
<dbReference type="EMBL" id="JASBWR010000067">
    <property type="protein sequence ID" value="KAJ9099989.1"/>
    <property type="molecule type" value="Genomic_DNA"/>
</dbReference>
<keyword evidence="2" id="KW-1185">Reference proteome</keyword>
<reference evidence="1" key="1">
    <citation type="submission" date="2023-04" db="EMBL/GenBank/DDBJ databases">
        <title>Draft Genome sequencing of Naganishia species isolated from polar environments using Oxford Nanopore Technology.</title>
        <authorList>
            <person name="Leo P."/>
            <person name="Venkateswaran K."/>
        </authorList>
    </citation>
    <scope>NUCLEOTIDE SEQUENCE</scope>
    <source>
        <strain evidence="1">MNA-CCFEE 5261</strain>
    </source>
</reference>
<sequence>MHGTFRPSLMKLVSSNEETKLEDVTFRAFHVVTSRRDSERETLFTKILEAISILTELRGIGPASASLLLSVRFPEHVPFFSDEAYRWLTAEAGNPWTASIKYNAKEYASMLGSCLDLATRLGVHAVDIERAGWVLGREKADLSGSTSTSRTGSKRKEEHAGLDESASSDTGVAPHKRSKKR</sequence>
<evidence type="ECO:0000313" key="2">
    <source>
        <dbReference type="Proteomes" id="UP001241377"/>
    </source>
</evidence>
<organism evidence="1 2">
    <name type="scientific">Naganishia cerealis</name>
    <dbReference type="NCBI Taxonomy" id="610337"/>
    <lineage>
        <taxon>Eukaryota</taxon>
        <taxon>Fungi</taxon>
        <taxon>Dikarya</taxon>
        <taxon>Basidiomycota</taxon>
        <taxon>Agaricomycotina</taxon>
        <taxon>Tremellomycetes</taxon>
        <taxon>Filobasidiales</taxon>
        <taxon>Filobasidiaceae</taxon>
        <taxon>Naganishia</taxon>
    </lineage>
</organism>
<name>A0ACC2VLV9_9TREE</name>
<gene>
    <name evidence="1" type="ORF">QFC19_005806</name>
</gene>
<proteinExistence type="predicted"/>
<dbReference type="Proteomes" id="UP001241377">
    <property type="component" value="Unassembled WGS sequence"/>
</dbReference>
<accession>A0ACC2VLV9</accession>
<protein>
    <submittedName>
        <fullName evidence="1">Uncharacterized protein</fullName>
    </submittedName>
</protein>
<comment type="caution">
    <text evidence="1">The sequence shown here is derived from an EMBL/GenBank/DDBJ whole genome shotgun (WGS) entry which is preliminary data.</text>
</comment>